<dbReference type="SMART" id="SM00671">
    <property type="entry name" value="SEL1"/>
    <property type="match status" value="4"/>
</dbReference>
<gene>
    <name evidence="2" type="ORF">PCOR1329_LOCUS66143</name>
</gene>
<dbReference type="Pfam" id="PF08238">
    <property type="entry name" value="Sel1"/>
    <property type="match status" value="4"/>
</dbReference>
<dbReference type="Gene3D" id="1.25.40.10">
    <property type="entry name" value="Tetratricopeptide repeat domain"/>
    <property type="match status" value="1"/>
</dbReference>
<comment type="similarity">
    <text evidence="1">Belongs to the sel-1 family.</text>
</comment>
<evidence type="ECO:0000313" key="3">
    <source>
        <dbReference type="Proteomes" id="UP001189429"/>
    </source>
</evidence>
<evidence type="ECO:0008006" key="4">
    <source>
        <dbReference type="Google" id="ProtNLM"/>
    </source>
</evidence>
<accession>A0ABN9WCR1</accession>
<comment type="caution">
    <text evidence="2">The sequence shown here is derived from an EMBL/GenBank/DDBJ whole genome shotgun (WGS) entry which is preliminary data.</text>
</comment>
<proteinExistence type="inferred from homology"/>
<name>A0ABN9WCR1_9DINO</name>
<dbReference type="InterPro" id="IPR006597">
    <property type="entry name" value="Sel1-like"/>
</dbReference>
<dbReference type="InterPro" id="IPR011990">
    <property type="entry name" value="TPR-like_helical_dom_sf"/>
</dbReference>
<evidence type="ECO:0000313" key="2">
    <source>
        <dbReference type="EMBL" id="CAK0884110.1"/>
    </source>
</evidence>
<organism evidence="2 3">
    <name type="scientific">Prorocentrum cordatum</name>
    <dbReference type="NCBI Taxonomy" id="2364126"/>
    <lineage>
        <taxon>Eukaryota</taxon>
        <taxon>Sar</taxon>
        <taxon>Alveolata</taxon>
        <taxon>Dinophyceae</taxon>
        <taxon>Prorocentrales</taxon>
        <taxon>Prorocentraceae</taxon>
        <taxon>Prorocentrum</taxon>
    </lineage>
</organism>
<dbReference type="Proteomes" id="UP001189429">
    <property type="component" value="Unassembled WGS sequence"/>
</dbReference>
<dbReference type="SUPFAM" id="SSF81901">
    <property type="entry name" value="HCP-like"/>
    <property type="match status" value="1"/>
</dbReference>
<dbReference type="PANTHER" id="PTHR11102:SF160">
    <property type="entry name" value="ERAD-ASSOCIATED E3 UBIQUITIN-PROTEIN LIGASE COMPONENT HRD3"/>
    <property type="match status" value="1"/>
</dbReference>
<evidence type="ECO:0000256" key="1">
    <source>
        <dbReference type="ARBA" id="ARBA00038101"/>
    </source>
</evidence>
<sequence length="205" mass="22808">MLRAAAGGHEKAKRSRLINVPRAPWEDYDHETLGVEWGRRILNEAQGGNRNAQVKLGQMYYLGQGVDVDKARSCYWYMQAAQQGVAEAMYQASGMLINGDGVEKDERYGVRLLLGAAEGGLSCAQYNIAGFYFFGWHGVDVNRVAAMRWFHQAAEQGHVRSAGFLGWHLCLGSVGPANKEQGRRWLEFAASHDDVDAIKSLEILF</sequence>
<dbReference type="EMBL" id="CAUYUJ010018504">
    <property type="protein sequence ID" value="CAK0884110.1"/>
    <property type="molecule type" value="Genomic_DNA"/>
</dbReference>
<protein>
    <recommendedName>
        <fullName evidence="4">Sel1 repeat family protein</fullName>
    </recommendedName>
</protein>
<dbReference type="PANTHER" id="PTHR11102">
    <property type="entry name" value="SEL-1-LIKE PROTEIN"/>
    <property type="match status" value="1"/>
</dbReference>
<reference evidence="2" key="1">
    <citation type="submission" date="2023-10" db="EMBL/GenBank/DDBJ databases">
        <authorList>
            <person name="Chen Y."/>
            <person name="Shah S."/>
            <person name="Dougan E. K."/>
            <person name="Thang M."/>
            <person name="Chan C."/>
        </authorList>
    </citation>
    <scope>NUCLEOTIDE SEQUENCE [LARGE SCALE GENOMIC DNA]</scope>
</reference>
<dbReference type="InterPro" id="IPR050767">
    <property type="entry name" value="Sel1_AlgK"/>
</dbReference>
<keyword evidence="3" id="KW-1185">Reference proteome</keyword>